<dbReference type="Gene3D" id="1.10.10.60">
    <property type="entry name" value="Homeodomain-like"/>
    <property type="match status" value="1"/>
</dbReference>
<evidence type="ECO:0000259" key="3">
    <source>
        <dbReference type="PROSITE" id="PS50090"/>
    </source>
</evidence>
<evidence type="ECO:0000256" key="2">
    <source>
        <dbReference type="SAM" id="MobiDB-lite"/>
    </source>
</evidence>
<evidence type="ECO:0000313" key="6">
    <source>
        <dbReference type="EMBL" id="CAH1159840.1"/>
    </source>
</evidence>
<dbReference type="PANTHER" id="PTHR12243:SF67">
    <property type="entry name" value="COREPRESSOR OF PANGOLIN, ISOFORM A-RELATED"/>
    <property type="match status" value="1"/>
</dbReference>
<feature type="region of interest" description="Disordered" evidence="2">
    <location>
        <begin position="150"/>
        <end position="228"/>
    </location>
</feature>
<dbReference type="InterPro" id="IPR001005">
    <property type="entry name" value="SANT/Myb"/>
</dbReference>
<dbReference type="Proteomes" id="UP001153737">
    <property type="component" value="Chromosome 3"/>
</dbReference>
<name>A0A9P0DP57_PHACE</name>
<comment type="subcellular location">
    <subcellularLocation>
        <location evidence="1">Nucleus</location>
    </subcellularLocation>
</comment>
<evidence type="ECO:0000259" key="4">
    <source>
        <dbReference type="PROSITE" id="PS51029"/>
    </source>
</evidence>
<reference evidence="6" key="2">
    <citation type="submission" date="2022-10" db="EMBL/GenBank/DDBJ databases">
        <authorList>
            <consortium name="ENA_rothamsted_submissions"/>
            <consortium name="culmorum"/>
            <person name="King R."/>
        </authorList>
    </citation>
    <scope>NUCLEOTIDE SEQUENCE</scope>
</reference>
<dbReference type="CDD" id="cd00167">
    <property type="entry name" value="SANT"/>
    <property type="match status" value="1"/>
</dbReference>
<dbReference type="SMART" id="SM00595">
    <property type="entry name" value="MADF"/>
    <property type="match status" value="1"/>
</dbReference>
<evidence type="ECO:0008006" key="8">
    <source>
        <dbReference type="Google" id="ProtNLM"/>
    </source>
</evidence>
<dbReference type="GO" id="GO:0005634">
    <property type="term" value="C:nucleus"/>
    <property type="evidence" value="ECO:0007669"/>
    <property type="project" value="UniProtKB-SubCell"/>
</dbReference>
<keyword evidence="1" id="KW-0539">Nucleus</keyword>
<feature type="domain" description="MADF" evidence="4">
    <location>
        <begin position="54"/>
        <end position="144"/>
    </location>
</feature>
<dbReference type="PANTHER" id="PTHR12243">
    <property type="entry name" value="MADF DOMAIN TRANSCRIPTION FACTOR"/>
    <property type="match status" value="1"/>
</dbReference>
<evidence type="ECO:0000256" key="1">
    <source>
        <dbReference type="PROSITE-ProRule" id="PRU00371"/>
    </source>
</evidence>
<dbReference type="PROSITE" id="PS51031">
    <property type="entry name" value="BESS"/>
    <property type="match status" value="1"/>
</dbReference>
<dbReference type="GO" id="GO:0003677">
    <property type="term" value="F:DNA binding"/>
    <property type="evidence" value="ECO:0007669"/>
    <property type="project" value="InterPro"/>
</dbReference>
<feature type="domain" description="Myb-like" evidence="3">
    <location>
        <begin position="51"/>
        <end position="105"/>
    </location>
</feature>
<sequence>MAEVSAVGARVNSPPQKKCTTQLRARLFSQSDRYGRRDRQCGRMKISSNVEDSKLIELVRQHPCLYDPKNPQYKNLNIRDNVWENISEAMGQPVEDCRSRWRNVRDTFMRRKRNNKIVTGSGRSKKRRKWHLDGSLEFLDKVDNEKATLTNVKDDTGDSDSDEEKFSPTEDIEIEDTKLFDTEQQSQKEEPCMKNTKPTDTICDSSRKHSQERKSLSKTFERKSDDPHPIDVFFQSMAASVKSLSEERQILVKMEICQIVGKFELEEISSQSLK</sequence>
<keyword evidence="7" id="KW-1185">Reference proteome</keyword>
<dbReference type="Pfam" id="PF02944">
    <property type="entry name" value="BESS"/>
    <property type="match status" value="1"/>
</dbReference>
<dbReference type="InterPro" id="IPR006578">
    <property type="entry name" value="MADF-dom"/>
</dbReference>
<dbReference type="InterPro" id="IPR039353">
    <property type="entry name" value="TF_Adf1"/>
</dbReference>
<feature type="compositionally biased region" description="Basic and acidic residues" evidence="2">
    <location>
        <begin position="205"/>
        <end position="228"/>
    </location>
</feature>
<dbReference type="OrthoDB" id="5803771at2759"/>
<feature type="compositionally biased region" description="Basic and acidic residues" evidence="2">
    <location>
        <begin position="175"/>
        <end position="192"/>
    </location>
</feature>
<dbReference type="EMBL" id="OU896709">
    <property type="protein sequence ID" value="CAH1159840.1"/>
    <property type="molecule type" value="Genomic_DNA"/>
</dbReference>
<dbReference type="InterPro" id="IPR004210">
    <property type="entry name" value="BESS_motif"/>
</dbReference>
<dbReference type="PROSITE" id="PS51029">
    <property type="entry name" value="MADF"/>
    <property type="match status" value="1"/>
</dbReference>
<proteinExistence type="predicted"/>
<evidence type="ECO:0000313" key="7">
    <source>
        <dbReference type="Proteomes" id="UP001153737"/>
    </source>
</evidence>
<reference evidence="6" key="1">
    <citation type="submission" date="2022-01" db="EMBL/GenBank/DDBJ databases">
        <authorList>
            <person name="King R."/>
        </authorList>
    </citation>
    <scope>NUCLEOTIDE SEQUENCE</scope>
</reference>
<gene>
    <name evidence="6" type="ORF">PHAECO_LOCUS7135</name>
</gene>
<dbReference type="PROSITE" id="PS50090">
    <property type="entry name" value="MYB_LIKE"/>
    <property type="match status" value="1"/>
</dbReference>
<organism evidence="6 7">
    <name type="scientific">Phaedon cochleariae</name>
    <name type="common">Mustard beetle</name>
    <dbReference type="NCBI Taxonomy" id="80249"/>
    <lineage>
        <taxon>Eukaryota</taxon>
        <taxon>Metazoa</taxon>
        <taxon>Ecdysozoa</taxon>
        <taxon>Arthropoda</taxon>
        <taxon>Hexapoda</taxon>
        <taxon>Insecta</taxon>
        <taxon>Pterygota</taxon>
        <taxon>Neoptera</taxon>
        <taxon>Endopterygota</taxon>
        <taxon>Coleoptera</taxon>
        <taxon>Polyphaga</taxon>
        <taxon>Cucujiformia</taxon>
        <taxon>Chrysomeloidea</taxon>
        <taxon>Chrysomelidae</taxon>
        <taxon>Chrysomelinae</taxon>
        <taxon>Chrysomelini</taxon>
        <taxon>Phaedon</taxon>
    </lineage>
</organism>
<accession>A0A9P0DP57</accession>
<protein>
    <recommendedName>
        <fullName evidence="8">Transcription factor Adf-1</fullName>
    </recommendedName>
</protein>
<dbReference type="AlphaFoldDB" id="A0A9P0DP57"/>
<feature type="domain" description="BESS" evidence="5">
    <location>
        <begin position="227"/>
        <end position="266"/>
    </location>
</feature>
<evidence type="ECO:0000259" key="5">
    <source>
        <dbReference type="PROSITE" id="PS51031"/>
    </source>
</evidence>
<dbReference type="Pfam" id="PF10545">
    <property type="entry name" value="MADF_DNA_bdg"/>
    <property type="match status" value="1"/>
</dbReference>